<dbReference type="Gene3D" id="3.30.70.20">
    <property type="match status" value="1"/>
</dbReference>
<proteinExistence type="predicted"/>
<dbReference type="InterPro" id="IPR007516">
    <property type="entry name" value="Co_F420_Hydgase/DH_bsu_N"/>
</dbReference>
<dbReference type="GeneID" id="24796621"/>
<dbReference type="PROSITE" id="PS51379">
    <property type="entry name" value="4FE4S_FER_2"/>
    <property type="match status" value="1"/>
</dbReference>
<dbReference type="Pfam" id="PF04422">
    <property type="entry name" value="FrhB_FdhB_N"/>
    <property type="match status" value="1"/>
</dbReference>
<accession>A0A0A7GB51</accession>
<dbReference type="GO" id="GO:0052592">
    <property type="term" value="F:oxidoreductase activity, acting on CH or CH2 groups, with an iron-sulfur protein as acceptor"/>
    <property type="evidence" value="ECO:0007669"/>
    <property type="project" value="TreeGrafter"/>
</dbReference>
<feature type="domain" description="4Fe-4S ferredoxin-type" evidence="1">
    <location>
        <begin position="65"/>
        <end position="95"/>
    </location>
</feature>
<dbReference type="InterPro" id="IPR017896">
    <property type="entry name" value="4Fe4S_Fe-S-bd"/>
</dbReference>
<dbReference type="PANTHER" id="PTHR31332:SF0">
    <property type="entry name" value="7-HYDROXYMETHYL CHLOROPHYLL A REDUCTASE, CHLOROPLASTIC"/>
    <property type="match status" value="1"/>
</dbReference>
<evidence type="ECO:0000313" key="2">
    <source>
        <dbReference type="EMBL" id="AIY89078.1"/>
    </source>
</evidence>
<dbReference type="InterPro" id="IPR007525">
    <property type="entry name" value="FrhB_FdhB_C"/>
</dbReference>
<dbReference type="Pfam" id="PF13237">
    <property type="entry name" value="Fer4_10"/>
    <property type="match status" value="1"/>
</dbReference>
<dbReference type="InterPro" id="IPR017900">
    <property type="entry name" value="4Fe4S_Fe_S_CS"/>
</dbReference>
<sequence length="361" mass="40804">MPVPKNWVSIEVKELEDLPCLRYAEKPERASSWRLLKERVVEAGICSHCGTCTVCPVDLIILEDRPVDFDPKKGCMGCGVCVAVCPRYNYSPLNGVGEYIEATAGKSKRFIGQDGAMVTEFMATALEMGEIEVALFVARDEMFRPYIVHVRSSDELLNTRITGTKYSYAPVMPELHRIIKRYESIGFVGTPCMISGIRKLQQKIPLYRKKVRLAVGLFCTENFYWHQLYDYLKERGADLKNAVKTDITKGNFIVTFRDGSEFTIPVKEMEEIVPDGCHVCQDFSAVEADVSIGSVGSDPGFSTVLIRQENAKKIFDYMVEKGYVETGKAKMKIVQRLCDFKVKIHPYPPKEEEPENSESTQ</sequence>
<dbReference type="STRING" id="565033.GACE_0015"/>
<dbReference type="EMBL" id="CP009552">
    <property type="protein sequence ID" value="AIY89078.1"/>
    <property type="molecule type" value="Genomic_DNA"/>
</dbReference>
<name>A0A0A7GB51_GEOAI</name>
<dbReference type="PANTHER" id="PTHR31332">
    <property type="entry name" value="7-HYDROXYMETHYL CHLOROPHYLL A REDUCTASE, CHLOROPLASTIC"/>
    <property type="match status" value="1"/>
</dbReference>
<dbReference type="KEGG" id="gac:GACE_0015"/>
<protein>
    <submittedName>
        <fullName evidence="2">Coenzyme F420-reducing hydrogenase, beta subunit</fullName>
    </submittedName>
</protein>
<dbReference type="HOGENOM" id="CLU_037958_0_0_2"/>
<dbReference type="Proteomes" id="UP000030624">
    <property type="component" value="Chromosome"/>
</dbReference>
<dbReference type="AlphaFoldDB" id="A0A0A7GB51"/>
<dbReference type="RefSeq" id="WP_048090144.1">
    <property type="nucleotide sequence ID" value="NZ_CP009552.1"/>
</dbReference>
<dbReference type="SUPFAM" id="SSF54862">
    <property type="entry name" value="4Fe-4S ferredoxins"/>
    <property type="match status" value="1"/>
</dbReference>
<evidence type="ECO:0000313" key="3">
    <source>
        <dbReference type="Proteomes" id="UP000030624"/>
    </source>
</evidence>
<dbReference type="PROSITE" id="PS00198">
    <property type="entry name" value="4FE4S_FER_1"/>
    <property type="match status" value="1"/>
</dbReference>
<dbReference type="Pfam" id="PF04432">
    <property type="entry name" value="FrhB_FdhB_C"/>
    <property type="match status" value="1"/>
</dbReference>
<reference evidence="2 3" key="1">
    <citation type="journal article" date="2015" name="Appl. Environ. Microbiol.">
        <title>The Geoglobus acetivorans genome: Fe(III) reduction, acetate utilization, autotrophic growth, and degradation of aromatic compounds in a hyperthermophilic archaeon.</title>
        <authorList>
            <person name="Mardanov A.V."/>
            <person name="Slododkina G.B."/>
            <person name="Slobodkin A.I."/>
            <person name="Beletsky A.V."/>
            <person name="Gavrilov S.N."/>
            <person name="Kublanov I.V."/>
            <person name="Bonch-Osmolovskaya E.A."/>
            <person name="Skryabin K.G."/>
            <person name="Ravin N.V."/>
        </authorList>
    </citation>
    <scope>NUCLEOTIDE SEQUENCE [LARGE SCALE GENOMIC DNA]</scope>
    <source>
        <strain evidence="2 3">SBH6</strain>
    </source>
</reference>
<dbReference type="InterPro" id="IPR045220">
    <property type="entry name" value="FRHB/FDHB/HCAR-like"/>
</dbReference>
<evidence type="ECO:0000259" key="1">
    <source>
        <dbReference type="PROSITE" id="PS51379"/>
    </source>
</evidence>
<organism evidence="2 3">
    <name type="scientific">Geoglobus acetivorans</name>
    <dbReference type="NCBI Taxonomy" id="565033"/>
    <lineage>
        <taxon>Archaea</taxon>
        <taxon>Methanobacteriati</taxon>
        <taxon>Methanobacteriota</taxon>
        <taxon>Archaeoglobi</taxon>
        <taxon>Archaeoglobales</taxon>
        <taxon>Archaeoglobaceae</taxon>
        <taxon>Geoglobus</taxon>
    </lineage>
</organism>
<dbReference type="eggNOG" id="arCOG02650">
    <property type="taxonomic scope" value="Archaea"/>
</dbReference>
<gene>
    <name evidence="2" type="ORF">GACE_0015</name>
</gene>